<organism evidence="7">
    <name type="scientific">Mantoniella antarctica</name>
    <dbReference type="NCBI Taxonomy" id="81844"/>
    <lineage>
        <taxon>Eukaryota</taxon>
        <taxon>Viridiplantae</taxon>
        <taxon>Chlorophyta</taxon>
        <taxon>Mamiellophyceae</taxon>
        <taxon>Mamiellales</taxon>
        <taxon>Mamiellaceae</taxon>
        <taxon>Mantoniella</taxon>
    </lineage>
</organism>
<evidence type="ECO:0000313" key="7">
    <source>
        <dbReference type="EMBL" id="CAD8698786.1"/>
    </source>
</evidence>
<name>A0A7S0S8N0_9CHLO</name>
<dbReference type="InterPro" id="IPR012677">
    <property type="entry name" value="Nucleotide-bd_a/b_plait_sf"/>
</dbReference>
<feature type="compositionally biased region" description="Gly residues" evidence="5">
    <location>
        <begin position="83"/>
        <end position="93"/>
    </location>
</feature>
<dbReference type="SMART" id="SM00360">
    <property type="entry name" value="RRM"/>
    <property type="match status" value="2"/>
</dbReference>
<dbReference type="Gene3D" id="3.30.70.330">
    <property type="match status" value="3"/>
</dbReference>
<feature type="region of interest" description="Disordered" evidence="5">
    <location>
        <begin position="1"/>
        <end position="113"/>
    </location>
</feature>
<evidence type="ECO:0000256" key="3">
    <source>
        <dbReference type="ARBA" id="ARBA00023187"/>
    </source>
</evidence>
<dbReference type="PANTHER" id="PTHR23139">
    <property type="entry name" value="RNA-BINDING PROTEIN"/>
    <property type="match status" value="1"/>
</dbReference>
<keyword evidence="3" id="KW-0508">mRNA splicing</keyword>
<feature type="domain" description="RRM" evidence="6">
    <location>
        <begin position="174"/>
        <end position="259"/>
    </location>
</feature>
<feature type="domain" description="RRM" evidence="6">
    <location>
        <begin position="310"/>
        <end position="388"/>
    </location>
</feature>
<evidence type="ECO:0000259" key="6">
    <source>
        <dbReference type="PROSITE" id="PS50102"/>
    </source>
</evidence>
<keyword evidence="2 4" id="KW-0694">RNA-binding</keyword>
<dbReference type="InterPro" id="IPR035979">
    <property type="entry name" value="RBD_domain_sf"/>
</dbReference>
<dbReference type="SUPFAM" id="SSF54928">
    <property type="entry name" value="RNA-binding domain, RBD"/>
    <property type="match status" value="2"/>
</dbReference>
<dbReference type="Pfam" id="PF00076">
    <property type="entry name" value="RRM_1"/>
    <property type="match status" value="1"/>
</dbReference>
<dbReference type="EMBL" id="HBFC01002821">
    <property type="protein sequence ID" value="CAD8698786.1"/>
    <property type="molecule type" value="Transcribed_RNA"/>
</dbReference>
<evidence type="ECO:0000256" key="2">
    <source>
        <dbReference type="ARBA" id="ARBA00022884"/>
    </source>
</evidence>
<evidence type="ECO:0000256" key="5">
    <source>
        <dbReference type="SAM" id="MobiDB-lite"/>
    </source>
</evidence>
<feature type="compositionally biased region" description="Gly residues" evidence="5">
    <location>
        <begin position="38"/>
        <end position="49"/>
    </location>
</feature>
<feature type="compositionally biased region" description="Basic and acidic residues" evidence="5">
    <location>
        <begin position="53"/>
        <end position="81"/>
    </location>
</feature>
<dbReference type="GO" id="GO:0008380">
    <property type="term" value="P:RNA splicing"/>
    <property type="evidence" value="ECO:0007669"/>
    <property type="project" value="UniProtKB-KW"/>
</dbReference>
<dbReference type="PROSITE" id="PS50102">
    <property type="entry name" value="RRM"/>
    <property type="match status" value="2"/>
</dbReference>
<dbReference type="AlphaFoldDB" id="A0A7S0S8N0"/>
<dbReference type="InterPro" id="IPR000504">
    <property type="entry name" value="RRM_dom"/>
</dbReference>
<dbReference type="GO" id="GO:0003723">
    <property type="term" value="F:RNA binding"/>
    <property type="evidence" value="ECO:0007669"/>
    <property type="project" value="UniProtKB-UniRule"/>
</dbReference>
<dbReference type="CDD" id="cd12232">
    <property type="entry name" value="RRM3_U2AF65"/>
    <property type="match status" value="1"/>
</dbReference>
<keyword evidence="1" id="KW-0507">mRNA processing</keyword>
<proteinExistence type="predicted"/>
<evidence type="ECO:0000256" key="4">
    <source>
        <dbReference type="PROSITE-ProRule" id="PRU00176"/>
    </source>
</evidence>
<sequence length="578" mass="60347">MRKHHRDDRKANGGRSWGLNGTPPMSPASMSPERHGCGTNGGSSAGAGAGSLEHAHFDRPTGRWSEREDRPGVDRARERSYSGHGGGGGGGRGRGLDVAPGGPPSGPRRRRTGFDQIPDAVATAAAAATLVANLATATEGMDFQGRIVAQQQASQQLSALQTTGVNVQATRHARRVYVGGLAAEVEEASLSHFMEQIMEATGATRNCGVGGGCVVSVYINREKLFAFVEFKTVEEASNCLAFDGLQFLGGAVRVRRPNDYNVARAALLGPSAPSPDLNLAAVGIVRAHGCVPTKGAPGYTQSTINSNSPFKLFLGGVPGYLTDVQVRELVQSFGTIKAFNLVHDKDTGLNKGFGFFEYSDTNVTQAAIDGLNGMRLGDKTITVKLAGHTPAPGPAPSDGSSGDGLLLDGSRQLSAFQPIRVEGGVFGGGYPGAIGGVSGGGAELSSHGHGQQPQPNGITTLVGSGGLTEVETSCVRLTGMVTRDELLDPQEAREILEDTEEECRGFGNFERMLMPLPGRGAEGADPPGVGEVLIRFLDVASARRARNSLNGRKFADRLVGAVFVSEASFLVRDTDTLS</sequence>
<protein>
    <recommendedName>
        <fullName evidence="6">RRM domain-containing protein</fullName>
    </recommendedName>
</protein>
<reference evidence="7" key="1">
    <citation type="submission" date="2021-01" db="EMBL/GenBank/DDBJ databases">
        <authorList>
            <person name="Corre E."/>
            <person name="Pelletier E."/>
            <person name="Niang G."/>
            <person name="Scheremetjew M."/>
            <person name="Finn R."/>
            <person name="Kale V."/>
            <person name="Holt S."/>
            <person name="Cochrane G."/>
            <person name="Meng A."/>
            <person name="Brown T."/>
            <person name="Cohen L."/>
        </authorList>
    </citation>
    <scope>NUCLEOTIDE SEQUENCE</scope>
    <source>
        <strain evidence="7">SL-175</strain>
    </source>
</reference>
<dbReference type="GO" id="GO:0006397">
    <property type="term" value="P:mRNA processing"/>
    <property type="evidence" value="ECO:0007669"/>
    <property type="project" value="UniProtKB-KW"/>
</dbReference>
<dbReference type="CDD" id="cd12231">
    <property type="entry name" value="RRM2_U2AF65"/>
    <property type="match status" value="1"/>
</dbReference>
<evidence type="ECO:0000256" key="1">
    <source>
        <dbReference type="ARBA" id="ARBA00022664"/>
    </source>
</evidence>
<gene>
    <name evidence="7" type="ORF">MANT1106_LOCUS1467</name>
</gene>
<accession>A0A7S0S8N0</accession>